<accession>A0A423Q261</accession>
<evidence type="ECO:0000256" key="1">
    <source>
        <dbReference type="PROSITE-ProRule" id="PRU00339"/>
    </source>
</evidence>
<dbReference type="OrthoDB" id="7058953at2"/>
<protein>
    <recommendedName>
        <fullName evidence="3">SnoaL-like domain-containing protein</fullName>
    </recommendedName>
</protein>
<feature type="chain" id="PRO_5019512239" description="SnoaL-like domain-containing protein" evidence="2">
    <location>
        <begin position="23"/>
        <end position="304"/>
    </location>
</feature>
<sequence>MGSRSARFVLLAGLLASGPAVAQGDQSGQNVESGSIESIHAALETGNAGLAVQRADQRLAEHDNEAQTRFLKASALAATGANAAALSIVSRLRAEYPERADIANNLGVLLARTGQLADARAALEDASTLAPDDTAIKRNLGDVYLALAQRAYTAAGSEGAERRARLGDMLPALDDVGRPAVESPAVSRPQAAIADVLRDRAAARANRDFQAWLASYSDDFTPANGQSRAEWLSAAREIFDAPGQPAGPIRDIQVAIDAPGRARATYRQPDDAGGVARRAASFVQEDGQWRMVSQRASALGLETR</sequence>
<feature type="signal peptide" evidence="2">
    <location>
        <begin position="1"/>
        <end position="22"/>
    </location>
</feature>
<keyword evidence="1" id="KW-0802">TPR repeat</keyword>
<dbReference type="InParanoid" id="A0A423Q261"/>
<feature type="repeat" description="TPR" evidence="1">
    <location>
        <begin position="100"/>
        <end position="133"/>
    </location>
</feature>
<dbReference type="InterPro" id="IPR032710">
    <property type="entry name" value="NTF2-like_dom_sf"/>
</dbReference>
<keyword evidence="2" id="KW-0732">Signal</keyword>
<organism evidence="4 5">
    <name type="scientific">Salinisphaera japonica YTM-1</name>
    <dbReference type="NCBI Taxonomy" id="1209778"/>
    <lineage>
        <taxon>Bacteria</taxon>
        <taxon>Pseudomonadati</taxon>
        <taxon>Pseudomonadota</taxon>
        <taxon>Gammaproteobacteria</taxon>
        <taxon>Salinisphaerales</taxon>
        <taxon>Salinisphaeraceae</taxon>
        <taxon>Salinisphaera</taxon>
    </lineage>
</organism>
<proteinExistence type="predicted"/>
<dbReference type="EMBL" id="AYKG01000001">
    <property type="protein sequence ID" value="ROO32746.1"/>
    <property type="molecule type" value="Genomic_DNA"/>
</dbReference>
<dbReference type="AlphaFoldDB" id="A0A423Q261"/>
<reference evidence="4 5" key="1">
    <citation type="submission" date="2013-10" db="EMBL/GenBank/DDBJ databases">
        <title>Salinisphaera japonica YTM-1 Genome Sequencing.</title>
        <authorList>
            <person name="Lai Q."/>
            <person name="Li C."/>
            <person name="Shao Z."/>
        </authorList>
    </citation>
    <scope>NUCLEOTIDE SEQUENCE [LARGE SCALE GENOMIC DNA]</scope>
    <source>
        <strain evidence="4 5">YTM-1</strain>
    </source>
</reference>
<comment type="caution">
    <text evidence="4">The sequence shown here is derived from an EMBL/GenBank/DDBJ whole genome shotgun (WGS) entry which is preliminary data.</text>
</comment>
<dbReference type="PROSITE" id="PS50005">
    <property type="entry name" value="TPR"/>
    <property type="match status" value="1"/>
</dbReference>
<evidence type="ECO:0000313" key="4">
    <source>
        <dbReference type="EMBL" id="ROO32746.1"/>
    </source>
</evidence>
<dbReference type="Gene3D" id="1.25.40.10">
    <property type="entry name" value="Tetratricopeptide repeat domain"/>
    <property type="match status" value="1"/>
</dbReference>
<keyword evidence="5" id="KW-1185">Reference proteome</keyword>
<feature type="domain" description="SnoaL-like" evidence="3">
    <location>
        <begin position="193"/>
        <end position="298"/>
    </location>
</feature>
<dbReference type="SUPFAM" id="SSF48452">
    <property type="entry name" value="TPR-like"/>
    <property type="match status" value="1"/>
</dbReference>
<dbReference type="RefSeq" id="WP_123656678.1">
    <property type="nucleotide sequence ID" value="NZ_AYKG01000001.1"/>
</dbReference>
<dbReference type="Gene3D" id="3.10.450.50">
    <property type="match status" value="1"/>
</dbReference>
<evidence type="ECO:0000259" key="3">
    <source>
        <dbReference type="Pfam" id="PF13474"/>
    </source>
</evidence>
<dbReference type="SUPFAM" id="SSF54427">
    <property type="entry name" value="NTF2-like"/>
    <property type="match status" value="1"/>
</dbReference>
<dbReference type="Proteomes" id="UP000285310">
    <property type="component" value="Unassembled WGS sequence"/>
</dbReference>
<dbReference type="Pfam" id="PF13474">
    <property type="entry name" value="SnoaL_3"/>
    <property type="match status" value="1"/>
</dbReference>
<dbReference type="InterPro" id="IPR037401">
    <property type="entry name" value="SnoaL-like"/>
</dbReference>
<dbReference type="InterPro" id="IPR011990">
    <property type="entry name" value="TPR-like_helical_dom_sf"/>
</dbReference>
<dbReference type="InterPro" id="IPR019734">
    <property type="entry name" value="TPR_rpt"/>
</dbReference>
<name>A0A423Q261_9GAMM</name>
<evidence type="ECO:0000313" key="5">
    <source>
        <dbReference type="Proteomes" id="UP000285310"/>
    </source>
</evidence>
<gene>
    <name evidence="4" type="ORF">SAJA_00430</name>
</gene>
<evidence type="ECO:0000256" key="2">
    <source>
        <dbReference type="SAM" id="SignalP"/>
    </source>
</evidence>